<dbReference type="OrthoDB" id="10010297at2759"/>
<sequence>MNDINNPPYALPVAFNVGLVENQQVGVAPHLPIRTISGLMISWMTPALMDYIHKKTSAPVASKPPNQQRQEEVVVRDSFGARYNLPVRLVQETTVVQRSMQGTQHHAHTQQQVSNLGADPKSHVSGVTRDRGRVATADHPSVNQSEQPAPKWQPSPADMETSKAVTGADHSADSKVVTEKSSPHDRMETLGKEQLKPAWQTTSDQGSKVQEEWYRLQQDRSAFEYDKQYERDKLSTLQQQVDRDRQKVTDSRQLQQDLEQQRQLLSQEKDIIATDKHQLEIQWRQLAQHKQDLAADREDMETEKEQLRREWLLLSEEQNFRQDSSKRKYLHFIRLKHLRMFKI</sequence>
<reference evidence="4 5" key="1">
    <citation type="submission" date="2025-04" db="UniProtKB">
        <authorList>
            <consortium name="RefSeq"/>
        </authorList>
    </citation>
    <scope>IDENTIFICATION</scope>
    <source>
        <tissue evidence="4 5">Gonad</tissue>
    </source>
</reference>
<dbReference type="RefSeq" id="XP_019624766.1">
    <property type="nucleotide sequence ID" value="XM_019769207.1"/>
</dbReference>
<feature type="coiled-coil region" evidence="1">
    <location>
        <begin position="248"/>
        <end position="317"/>
    </location>
</feature>
<feature type="compositionally biased region" description="Polar residues" evidence="2">
    <location>
        <begin position="199"/>
        <end position="208"/>
    </location>
</feature>
<feature type="region of interest" description="Disordered" evidence="2">
    <location>
        <begin position="98"/>
        <end position="208"/>
    </location>
</feature>
<evidence type="ECO:0000256" key="2">
    <source>
        <dbReference type="SAM" id="MobiDB-lite"/>
    </source>
</evidence>
<dbReference type="Proteomes" id="UP000515135">
    <property type="component" value="Unplaced"/>
</dbReference>
<keyword evidence="1" id="KW-0175">Coiled coil</keyword>
<dbReference type="RefSeq" id="XP_019624767.1">
    <property type="nucleotide sequence ID" value="XM_019769208.1"/>
</dbReference>
<proteinExistence type="predicted"/>
<evidence type="ECO:0000313" key="3">
    <source>
        <dbReference type="Proteomes" id="UP000515135"/>
    </source>
</evidence>
<evidence type="ECO:0000313" key="5">
    <source>
        <dbReference type="RefSeq" id="XP_019624767.1"/>
    </source>
</evidence>
<feature type="compositionally biased region" description="Basic and acidic residues" evidence="2">
    <location>
        <begin position="170"/>
        <end position="195"/>
    </location>
</feature>
<evidence type="ECO:0000313" key="4">
    <source>
        <dbReference type="RefSeq" id="XP_019624766.1"/>
    </source>
</evidence>
<keyword evidence="3" id="KW-1185">Reference proteome</keyword>
<dbReference type="KEGG" id="bbel:109470293"/>
<feature type="compositionally biased region" description="Low complexity" evidence="2">
    <location>
        <begin position="101"/>
        <end position="112"/>
    </location>
</feature>
<protein>
    <submittedName>
        <fullName evidence="4 5">Uncharacterized protein LOC109470293</fullName>
    </submittedName>
</protein>
<name>A0A6P4Z598_BRABE</name>
<dbReference type="GeneID" id="109470293"/>
<organism evidence="3 4">
    <name type="scientific">Branchiostoma belcheri</name>
    <name type="common">Amphioxus</name>
    <dbReference type="NCBI Taxonomy" id="7741"/>
    <lineage>
        <taxon>Eukaryota</taxon>
        <taxon>Metazoa</taxon>
        <taxon>Chordata</taxon>
        <taxon>Cephalochordata</taxon>
        <taxon>Leptocardii</taxon>
        <taxon>Amphioxiformes</taxon>
        <taxon>Branchiostomatidae</taxon>
        <taxon>Branchiostoma</taxon>
    </lineage>
</organism>
<dbReference type="AlphaFoldDB" id="A0A6P4Z598"/>
<gene>
    <name evidence="4 5" type="primary">LOC109470293</name>
</gene>
<accession>A0A6P4Z598</accession>
<evidence type="ECO:0000256" key="1">
    <source>
        <dbReference type="SAM" id="Coils"/>
    </source>
</evidence>